<gene>
    <name evidence="11" type="ORF">AC631_02686</name>
</gene>
<evidence type="ECO:0000256" key="6">
    <source>
        <dbReference type="ARBA" id="ARBA00023128"/>
    </source>
</evidence>
<dbReference type="Pfam" id="PF04777">
    <property type="entry name" value="Evr1_Alr"/>
    <property type="match status" value="1"/>
</dbReference>
<evidence type="ECO:0000259" key="10">
    <source>
        <dbReference type="PROSITE" id="PS51324"/>
    </source>
</evidence>
<dbReference type="Proteomes" id="UP000054251">
    <property type="component" value="Unassembled WGS sequence"/>
</dbReference>
<dbReference type="Gene3D" id="4.10.320.60">
    <property type="match status" value="1"/>
</dbReference>
<keyword evidence="4 8" id="KW-0274">FAD</keyword>
<keyword evidence="7" id="KW-1015">Disulfide bond</keyword>
<comment type="catalytic activity">
    <reaction evidence="8">
        <text>2 R'C(R)SH + O2 = R'C(R)S-S(R)CR' + H2O2</text>
        <dbReference type="Rhea" id="RHEA:17357"/>
        <dbReference type="ChEBI" id="CHEBI:15379"/>
        <dbReference type="ChEBI" id="CHEBI:16240"/>
        <dbReference type="ChEBI" id="CHEBI:16520"/>
        <dbReference type="ChEBI" id="CHEBI:17412"/>
        <dbReference type="EC" id="1.8.3.2"/>
    </reaction>
</comment>
<feature type="domain" description="ERV/ALR sulfhydryl oxidase" evidence="10">
    <location>
        <begin position="74"/>
        <end position="174"/>
    </location>
</feature>
<comment type="caution">
    <text evidence="11">The sequence shown here is derived from an EMBL/GenBank/DDBJ whole genome shotgun (WGS) entry which is preliminary data.</text>
</comment>
<dbReference type="GO" id="GO:0016971">
    <property type="term" value="F:flavin-dependent sulfhydryl oxidase activity"/>
    <property type="evidence" value="ECO:0007669"/>
    <property type="project" value="InterPro"/>
</dbReference>
<evidence type="ECO:0000256" key="4">
    <source>
        <dbReference type="ARBA" id="ARBA00022827"/>
    </source>
</evidence>
<dbReference type="PANTHER" id="PTHR12645:SF0">
    <property type="entry name" value="FAD-LINKED SULFHYDRYL OXIDASE ALR"/>
    <property type="match status" value="1"/>
</dbReference>
<dbReference type="PANTHER" id="PTHR12645">
    <property type="entry name" value="ALR/ERV"/>
    <property type="match status" value="1"/>
</dbReference>
<accession>A0A0V1PZR7</accession>
<evidence type="ECO:0000256" key="1">
    <source>
        <dbReference type="ARBA" id="ARBA00001974"/>
    </source>
</evidence>
<dbReference type="GO" id="GO:0005758">
    <property type="term" value="C:mitochondrial intermembrane space"/>
    <property type="evidence" value="ECO:0007669"/>
    <property type="project" value="UniProtKB-SubCell"/>
</dbReference>
<organism evidence="11 12">
    <name type="scientific">Debaryomyces fabryi</name>
    <dbReference type="NCBI Taxonomy" id="58627"/>
    <lineage>
        <taxon>Eukaryota</taxon>
        <taxon>Fungi</taxon>
        <taxon>Dikarya</taxon>
        <taxon>Ascomycota</taxon>
        <taxon>Saccharomycotina</taxon>
        <taxon>Pichiomycetes</taxon>
        <taxon>Debaryomycetaceae</taxon>
        <taxon>Debaryomyces</taxon>
    </lineage>
</organism>
<name>A0A0V1PZR7_9ASCO</name>
<dbReference type="AlphaFoldDB" id="A0A0V1PZR7"/>
<evidence type="ECO:0000256" key="3">
    <source>
        <dbReference type="ARBA" id="ARBA00022630"/>
    </source>
</evidence>
<keyword evidence="12" id="KW-1185">Reference proteome</keyword>
<dbReference type="GO" id="GO:0050660">
    <property type="term" value="F:flavin adenine dinucleotide binding"/>
    <property type="evidence" value="ECO:0007669"/>
    <property type="project" value="TreeGrafter"/>
</dbReference>
<dbReference type="Gene3D" id="1.20.120.310">
    <property type="entry name" value="ERV/ALR sulfhydryl oxidase domain"/>
    <property type="match status" value="1"/>
</dbReference>
<dbReference type="InterPro" id="IPR039799">
    <property type="entry name" value="ALR/ERV"/>
</dbReference>
<reference evidence="11 12" key="1">
    <citation type="submission" date="2015-11" db="EMBL/GenBank/DDBJ databases">
        <title>The genome of Debaryomyces fabryi.</title>
        <authorList>
            <person name="Tafer H."/>
            <person name="Lopandic K."/>
        </authorList>
    </citation>
    <scope>NUCLEOTIDE SEQUENCE [LARGE SCALE GENOMIC DNA]</scope>
    <source>
        <strain evidence="11 12">CBS 789</strain>
    </source>
</reference>
<dbReference type="GeneID" id="26839695"/>
<evidence type="ECO:0000256" key="7">
    <source>
        <dbReference type="ARBA" id="ARBA00023157"/>
    </source>
</evidence>
<evidence type="ECO:0000256" key="8">
    <source>
        <dbReference type="RuleBase" id="RU371123"/>
    </source>
</evidence>
<sequence length="184" mass="20733">MTEEDKASNQGNNTKPVFGATGRKIIYDKDGKPCRTCNSLLDFQMATHGGSVAATPKTKKPSKEASASATSKPCPPDVEEIGKSSWTLLHSIAATYPEKPSNKEQADLKQFMKLFGNFYPCWYCRDDFVEYSKKSEPKVETQDSFGKWLCDAHNEVNVKLGKEKFDCNLWKQRWKDGWKDGSCD</sequence>
<evidence type="ECO:0000256" key="2">
    <source>
        <dbReference type="ARBA" id="ARBA00004569"/>
    </source>
</evidence>
<keyword evidence="5 8" id="KW-0560">Oxidoreductase</keyword>
<dbReference type="InterPro" id="IPR036774">
    <property type="entry name" value="ERV/ALR_sulphydryl_oxid_sf"/>
</dbReference>
<dbReference type="FunFam" id="1.20.120.310:FF:000003">
    <property type="entry name" value="Sulfhydryl oxidase"/>
    <property type="match status" value="1"/>
</dbReference>
<proteinExistence type="predicted"/>
<protein>
    <recommendedName>
        <fullName evidence="8">Sulfhydryl oxidase</fullName>
        <ecNumber evidence="8">1.8.3.2</ecNumber>
    </recommendedName>
</protein>
<keyword evidence="6" id="KW-0496">Mitochondrion</keyword>
<dbReference type="SUPFAM" id="SSF69000">
    <property type="entry name" value="FAD-dependent thiol oxidase"/>
    <property type="match status" value="1"/>
</dbReference>
<evidence type="ECO:0000313" key="12">
    <source>
        <dbReference type="Proteomes" id="UP000054251"/>
    </source>
</evidence>
<keyword evidence="3 8" id="KW-0285">Flavoprotein</keyword>
<comment type="cofactor">
    <cofactor evidence="1 8">
        <name>FAD</name>
        <dbReference type="ChEBI" id="CHEBI:57692"/>
    </cofactor>
</comment>
<dbReference type="OrthoDB" id="17199at2759"/>
<dbReference type="InterPro" id="IPR017905">
    <property type="entry name" value="ERV/ALR_sulphydryl_oxidase"/>
</dbReference>
<evidence type="ECO:0000256" key="5">
    <source>
        <dbReference type="ARBA" id="ARBA00023002"/>
    </source>
</evidence>
<dbReference type="EC" id="1.8.3.2" evidence="8"/>
<dbReference type="RefSeq" id="XP_015467643.1">
    <property type="nucleotide sequence ID" value="XM_015611516.1"/>
</dbReference>
<evidence type="ECO:0000256" key="9">
    <source>
        <dbReference type="SAM" id="MobiDB-lite"/>
    </source>
</evidence>
<dbReference type="PROSITE" id="PS51324">
    <property type="entry name" value="ERV_ALR"/>
    <property type="match status" value="1"/>
</dbReference>
<evidence type="ECO:0000313" key="11">
    <source>
        <dbReference type="EMBL" id="KSA01541.1"/>
    </source>
</evidence>
<feature type="region of interest" description="Disordered" evidence="9">
    <location>
        <begin position="50"/>
        <end position="76"/>
    </location>
</feature>
<comment type="subcellular location">
    <subcellularLocation>
        <location evidence="2">Mitochondrion intermembrane space</location>
    </subcellularLocation>
</comment>
<dbReference type="EMBL" id="LMYN01000050">
    <property type="protein sequence ID" value="KSA01541.1"/>
    <property type="molecule type" value="Genomic_DNA"/>
</dbReference>